<accession>A0A016WIK5</accession>
<proteinExistence type="predicted"/>
<sequence length="75" mass="9095">MAVFNRPKISVPFQNVFKMVIFARMNYWNSLFIWIFQETEDIRNTSLRLRHFILSATIKLTLIKLAIQYFYGELF</sequence>
<evidence type="ECO:0000313" key="2">
    <source>
        <dbReference type="EMBL" id="EYC39639.1"/>
    </source>
</evidence>
<reference evidence="3" key="1">
    <citation type="journal article" date="2015" name="Nat. Genet.">
        <title>The genome and transcriptome of the zoonotic hookworm Ancylostoma ceylanicum identify infection-specific gene families.</title>
        <authorList>
            <person name="Schwarz E.M."/>
            <person name="Hu Y."/>
            <person name="Antoshechkin I."/>
            <person name="Miller M.M."/>
            <person name="Sternberg P.W."/>
            <person name="Aroian R.V."/>
        </authorList>
    </citation>
    <scope>NUCLEOTIDE SEQUENCE</scope>
    <source>
        <strain evidence="3">HY135</strain>
    </source>
</reference>
<name>A0A016WIK5_9BILA</name>
<evidence type="ECO:0000256" key="1">
    <source>
        <dbReference type="SAM" id="Phobius"/>
    </source>
</evidence>
<comment type="caution">
    <text evidence="2">The sequence shown here is derived from an EMBL/GenBank/DDBJ whole genome shotgun (WGS) entry which is preliminary data.</text>
</comment>
<feature type="transmembrane region" description="Helical" evidence="1">
    <location>
        <begin position="52"/>
        <end position="71"/>
    </location>
</feature>
<keyword evidence="3" id="KW-1185">Reference proteome</keyword>
<gene>
    <name evidence="2" type="primary">Acey_s0648.g1112</name>
    <name evidence="2" type="ORF">Y032_0648g1112</name>
</gene>
<dbReference type="AlphaFoldDB" id="A0A016WIK5"/>
<organism evidence="2 3">
    <name type="scientific">Ancylostoma ceylanicum</name>
    <dbReference type="NCBI Taxonomy" id="53326"/>
    <lineage>
        <taxon>Eukaryota</taxon>
        <taxon>Metazoa</taxon>
        <taxon>Ecdysozoa</taxon>
        <taxon>Nematoda</taxon>
        <taxon>Chromadorea</taxon>
        <taxon>Rhabditida</taxon>
        <taxon>Rhabditina</taxon>
        <taxon>Rhabditomorpha</taxon>
        <taxon>Strongyloidea</taxon>
        <taxon>Ancylostomatidae</taxon>
        <taxon>Ancylostomatinae</taxon>
        <taxon>Ancylostoma</taxon>
    </lineage>
</organism>
<keyword evidence="1" id="KW-0812">Transmembrane</keyword>
<dbReference type="Proteomes" id="UP000024635">
    <property type="component" value="Unassembled WGS sequence"/>
</dbReference>
<protein>
    <submittedName>
        <fullName evidence="2">Uncharacterized protein</fullName>
    </submittedName>
</protein>
<keyword evidence="1" id="KW-0472">Membrane</keyword>
<keyword evidence="1" id="KW-1133">Transmembrane helix</keyword>
<dbReference type="EMBL" id="JARK01000248">
    <property type="protein sequence ID" value="EYC39639.1"/>
    <property type="molecule type" value="Genomic_DNA"/>
</dbReference>
<evidence type="ECO:0000313" key="3">
    <source>
        <dbReference type="Proteomes" id="UP000024635"/>
    </source>
</evidence>